<sequence>MALVLIRKAVPDADEAIIDYIDGYLKEGGFEDDQDAIQEFIKPILVDAGGDEERIDALCQQLTEMYMGSGSAGTTGGAAGSGGNKLSKLDQAITMGNQSGMSATSSLNKSHIDLDHVSGRRVQSQVDQSKLRKAEAKIANKMAKRAEKTNQKVEYEASRLLESERQLQEEYKMYNPILDYTSTKGKNKDIKIENFDISFAGRRILTDANLTVAFGRRYGVVGKNGIGKSTLLRAMARREINVPQHISVLYVEQEVMADDTRALDMVLRADVWREHLLEKERELTARISELESDQGDESLDESSKKALEDEHDKCHIELKEVFTKLQDIESDKAEAKASAILAGLGFAAPDQKRPTKEFSGGWRMRISLARALFCKPDVLMLDEPDNMLDIPAIVWLENYLQTWPNTLLVVSHDREFLDEVATDILHMHSEKLDYYKGNFSNFNGTKEERRKAQFREWESQMQYRQHLQDFIDRWRYNAKRAPQAQSKIKILEKLPVLEPPEDEKLVNFQFANPEQLSPPILQMNDVTFGYTPERIIISNINLDLRMDSRVAIVGPNGAGKSTMLKLLTEENKPMSGLVHRNGRLRIAYFTQHHIDQLDLSKSAVAFMADKFPGKTEEEYRRYLGSFGITGMVGLQVMKTLSGGQKSRVAFACLSAQGPHILVLDEPTNHLDMESMDALQDALAQFKGGVIIVSHDERFINTVCNEIWVCDKGVLSKFSGTIKDYKVMICPKEGSMQV</sequence>
<dbReference type="PROSITE" id="PS00211">
    <property type="entry name" value="ABC_TRANSPORTER_1"/>
    <property type="match status" value="2"/>
</dbReference>
<dbReference type="Pfam" id="PF26051">
    <property type="entry name" value="PWI_ABCF3"/>
    <property type="match status" value="1"/>
</dbReference>
<dbReference type="InterPro" id="IPR058770">
    <property type="entry name" value="PWI_ABCF3"/>
</dbReference>
<dbReference type="OrthoDB" id="2110130at2759"/>
<protein>
    <recommendedName>
        <fullName evidence="6">ABC transporter domain-containing protein</fullName>
    </recommendedName>
</protein>
<dbReference type="Gene3D" id="3.40.50.300">
    <property type="entry name" value="P-loop containing nucleotide triphosphate hydrolases"/>
    <property type="match status" value="2"/>
</dbReference>
<dbReference type="AlphaFoldDB" id="A0A163LPW5"/>
<keyword evidence="4" id="KW-0007">Acetylation</keyword>
<evidence type="ECO:0000256" key="1">
    <source>
        <dbReference type="ARBA" id="ARBA00022737"/>
    </source>
</evidence>
<evidence type="ECO:0000313" key="7">
    <source>
        <dbReference type="EMBL" id="SAL95308.1"/>
    </source>
</evidence>
<keyword evidence="2" id="KW-0547">Nucleotide-binding</keyword>
<name>A0A163LPW5_ABSGL</name>
<dbReference type="InterPro" id="IPR003439">
    <property type="entry name" value="ABC_transporter-like_ATP-bd"/>
</dbReference>
<keyword evidence="3" id="KW-0067">ATP-binding</keyword>
<keyword evidence="5" id="KW-0175">Coiled coil</keyword>
<evidence type="ECO:0000256" key="3">
    <source>
        <dbReference type="ARBA" id="ARBA00022840"/>
    </source>
</evidence>
<dbReference type="FunFam" id="3.40.50.300:FF:000882">
    <property type="entry name" value="Translation initiation regulator (Gcn20)"/>
    <property type="match status" value="1"/>
</dbReference>
<organism evidence="7">
    <name type="scientific">Absidia glauca</name>
    <name type="common">Pin mould</name>
    <dbReference type="NCBI Taxonomy" id="4829"/>
    <lineage>
        <taxon>Eukaryota</taxon>
        <taxon>Fungi</taxon>
        <taxon>Fungi incertae sedis</taxon>
        <taxon>Mucoromycota</taxon>
        <taxon>Mucoromycotina</taxon>
        <taxon>Mucoromycetes</taxon>
        <taxon>Mucorales</taxon>
        <taxon>Cunninghamellaceae</taxon>
        <taxon>Absidia</taxon>
    </lineage>
</organism>
<accession>A0A163LPW5</accession>
<dbReference type="GO" id="GO:0016887">
    <property type="term" value="F:ATP hydrolysis activity"/>
    <property type="evidence" value="ECO:0007669"/>
    <property type="project" value="InterPro"/>
</dbReference>
<evidence type="ECO:0000256" key="2">
    <source>
        <dbReference type="ARBA" id="ARBA00022741"/>
    </source>
</evidence>
<keyword evidence="1" id="KW-0677">Repeat</keyword>
<dbReference type="OMA" id="CTHIADI"/>
<dbReference type="FunFam" id="3.40.50.300:FF:000104">
    <property type="entry name" value="ATP-binding cassette sub-family F member 3"/>
    <property type="match status" value="1"/>
</dbReference>
<dbReference type="InterPro" id="IPR027417">
    <property type="entry name" value="P-loop_NTPase"/>
</dbReference>
<dbReference type="PANTHER" id="PTHR19211">
    <property type="entry name" value="ATP-BINDING TRANSPORT PROTEIN-RELATED"/>
    <property type="match status" value="1"/>
</dbReference>
<dbReference type="SMART" id="SM00382">
    <property type="entry name" value="AAA"/>
    <property type="match status" value="2"/>
</dbReference>
<feature type="domain" description="ABC transporter" evidence="6">
    <location>
        <begin position="190"/>
        <end position="454"/>
    </location>
</feature>
<dbReference type="InterPro" id="IPR003593">
    <property type="entry name" value="AAA+_ATPase"/>
</dbReference>
<dbReference type="Pfam" id="PF00005">
    <property type="entry name" value="ABC_tran"/>
    <property type="match status" value="2"/>
</dbReference>
<feature type="coiled-coil region" evidence="5">
    <location>
        <begin position="131"/>
        <end position="170"/>
    </location>
</feature>
<dbReference type="InParanoid" id="A0A163LPW5"/>
<feature type="domain" description="ABC transporter" evidence="6">
    <location>
        <begin position="521"/>
        <end position="736"/>
    </location>
</feature>
<dbReference type="Proteomes" id="UP000078561">
    <property type="component" value="Unassembled WGS sequence"/>
</dbReference>
<evidence type="ECO:0000259" key="6">
    <source>
        <dbReference type="PROSITE" id="PS50893"/>
    </source>
</evidence>
<dbReference type="InterPro" id="IPR050611">
    <property type="entry name" value="ABCF"/>
</dbReference>
<keyword evidence="8" id="KW-1185">Reference proteome</keyword>
<dbReference type="GO" id="GO:0005524">
    <property type="term" value="F:ATP binding"/>
    <property type="evidence" value="ECO:0007669"/>
    <property type="project" value="UniProtKB-KW"/>
</dbReference>
<gene>
    <name evidence="7" type="primary">ABSGL_00626.1 scaffold 832</name>
</gene>
<dbReference type="InterPro" id="IPR017871">
    <property type="entry name" value="ABC_transporter-like_CS"/>
</dbReference>
<dbReference type="CDD" id="cd03221">
    <property type="entry name" value="ABCF_EF-3"/>
    <property type="match status" value="2"/>
</dbReference>
<evidence type="ECO:0000313" key="8">
    <source>
        <dbReference type="Proteomes" id="UP000078561"/>
    </source>
</evidence>
<dbReference type="FunCoup" id="A0A163LPW5">
    <property type="interactions" value="820"/>
</dbReference>
<proteinExistence type="predicted"/>
<dbReference type="STRING" id="4829.A0A163LPW5"/>
<dbReference type="SUPFAM" id="SSF52540">
    <property type="entry name" value="P-loop containing nucleoside triphosphate hydrolases"/>
    <property type="match status" value="2"/>
</dbReference>
<dbReference type="EMBL" id="LT550270">
    <property type="protein sequence ID" value="SAL95308.1"/>
    <property type="molecule type" value="Genomic_DNA"/>
</dbReference>
<evidence type="ECO:0000256" key="5">
    <source>
        <dbReference type="SAM" id="Coils"/>
    </source>
</evidence>
<dbReference type="PANTHER" id="PTHR19211:SF117">
    <property type="entry name" value="ATP-BINDING CASSETTE SUB-FAMILY F MEMBER 3"/>
    <property type="match status" value="1"/>
</dbReference>
<evidence type="ECO:0000256" key="4">
    <source>
        <dbReference type="ARBA" id="ARBA00022990"/>
    </source>
</evidence>
<dbReference type="InterPro" id="IPR032781">
    <property type="entry name" value="ABC_tran_Xtn"/>
</dbReference>
<dbReference type="Pfam" id="PF12848">
    <property type="entry name" value="ABC_tran_Xtn"/>
    <property type="match status" value="1"/>
</dbReference>
<reference evidence="7" key="1">
    <citation type="submission" date="2016-04" db="EMBL/GenBank/DDBJ databases">
        <authorList>
            <person name="Evans L.H."/>
            <person name="Alamgir A."/>
            <person name="Owens N."/>
            <person name="Weber N.D."/>
            <person name="Virtaneva K."/>
            <person name="Barbian K."/>
            <person name="Babar A."/>
            <person name="Rosenke K."/>
        </authorList>
    </citation>
    <scope>NUCLEOTIDE SEQUENCE [LARGE SCALE GENOMIC DNA]</scope>
    <source>
        <strain evidence="7">CBS 101.48</strain>
    </source>
</reference>
<dbReference type="PROSITE" id="PS50893">
    <property type="entry name" value="ABC_TRANSPORTER_2"/>
    <property type="match status" value="2"/>
</dbReference>